<keyword evidence="1" id="KW-0175">Coiled coil</keyword>
<dbReference type="Gene3D" id="3.40.50.150">
    <property type="entry name" value="Vaccinia Virus protein VP39"/>
    <property type="match status" value="1"/>
</dbReference>
<dbReference type="Pfam" id="PF13578">
    <property type="entry name" value="Methyltransf_24"/>
    <property type="match status" value="1"/>
</dbReference>
<evidence type="ECO:0000313" key="2">
    <source>
        <dbReference type="EMBL" id="GGC50936.1"/>
    </source>
</evidence>
<dbReference type="CDD" id="cd02440">
    <property type="entry name" value="AdoMet_MTases"/>
    <property type="match status" value="1"/>
</dbReference>
<reference evidence="2" key="1">
    <citation type="journal article" date="2014" name="Int. J. Syst. Evol. Microbiol.">
        <title>Complete genome sequence of Corynebacterium casei LMG S-19264T (=DSM 44701T), isolated from a smear-ripened cheese.</title>
        <authorList>
            <consortium name="US DOE Joint Genome Institute (JGI-PGF)"/>
            <person name="Walter F."/>
            <person name="Albersmeier A."/>
            <person name="Kalinowski J."/>
            <person name="Ruckert C."/>
        </authorList>
    </citation>
    <scope>NUCLEOTIDE SEQUENCE</scope>
    <source>
        <strain evidence="2">CGMCC 1.12919</strain>
    </source>
</reference>
<comment type="caution">
    <text evidence="2">The sequence shown here is derived from an EMBL/GenBank/DDBJ whole genome shotgun (WGS) entry which is preliminary data.</text>
</comment>
<reference evidence="2" key="2">
    <citation type="submission" date="2020-09" db="EMBL/GenBank/DDBJ databases">
        <authorList>
            <person name="Sun Q."/>
            <person name="Zhou Y."/>
        </authorList>
    </citation>
    <scope>NUCLEOTIDE SEQUENCE</scope>
    <source>
        <strain evidence="2">CGMCC 1.12919</strain>
    </source>
</reference>
<accession>A0A916TXI0</accession>
<keyword evidence="3" id="KW-1185">Reference proteome</keyword>
<dbReference type="EMBL" id="BMGG01000001">
    <property type="protein sequence ID" value="GGC50936.1"/>
    <property type="molecule type" value="Genomic_DNA"/>
</dbReference>
<gene>
    <name evidence="2" type="ORF">GCM10010994_07620</name>
</gene>
<evidence type="ECO:0000256" key="1">
    <source>
        <dbReference type="SAM" id="Coils"/>
    </source>
</evidence>
<evidence type="ECO:0000313" key="3">
    <source>
        <dbReference type="Proteomes" id="UP000637002"/>
    </source>
</evidence>
<name>A0A916TXI0_9HYPH</name>
<evidence type="ECO:0008006" key="4">
    <source>
        <dbReference type="Google" id="ProtNLM"/>
    </source>
</evidence>
<sequence>MRRLTLTELADRHGTDKGTDPGDFGEAHHYTEIYERFLEPLRDRPLRVIEIGVWKGGSLRMWEDYLPNATIVGIEKTPDLIEHRFERATIAIGDATDRQFLDAVVDRFAEREVDVVIDDGSHVLEDQIVVFEHVMQRLAMGGLYFVEDIACSRFPQWNSGTLPFRDFLDYANTIAMESTFFREDAIEQYHTIRSGIAANAAQPAASIWNTSLFGTYVFHNMVVFEKRARPIAQAVAIPAAPPRPTSGFAHLAGDRQALLGKLLELRVKLGQLSARHAPDAELLKQLESITASASADEASVAEYLCLTERYPAEIAEHRSVRERLEQENLRLAQEVRKLTESVAVYETSNKDYRALTERYAAEIQDHWSVRSRVETENFSLSERVKQLSDSVAAYEASNNDYRVLTSRYVAEIEDHWSVRGRLEGEKQQLHQAVDEHGRVTERQVAELAQLQAVRETLLDDKAQLERTLVEQKKIADQQAAIITKLRSAQEALLGERRQHERRIEELAATTKGQAALIDAHASLIRHLEEEAGQLRDSLTRAERVLGTLVGRLARRLHG</sequence>
<dbReference type="SUPFAM" id="SSF53335">
    <property type="entry name" value="S-adenosyl-L-methionine-dependent methyltransferases"/>
    <property type="match status" value="1"/>
</dbReference>
<dbReference type="Proteomes" id="UP000637002">
    <property type="component" value="Unassembled WGS sequence"/>
</dbReference>
<organism evidence="2 3">
    <name type="scientific">Chelatococcus reniformis</name>
    <dbReference type="NCBI Taxonomy" id="1494448"/>
    <lineage>
        <taxon>Bacteria</taxon>
        <taxon>Pseudomonadati</taxon>
        <taxon>Pseudomonadota</taxon>
        <taxon>Alphaproteobacteria</taxon>
        <taxon>Hyphomicrobiales</taxon>
        <taxon>Chelatococcaceae</taxon>
        <taxon>Chelatococcus</taxon>
    </lineage>
</organism>
<feature type="coiled-coil region" evidence="1">
    <location>
        <begin position="314"/>
        <end position="341"/>
    </location>
</feature>
<dbReference type="AlphaFoldDB" id="A0A916TXI0"/>
<protein>
    <recommendedName>
        <fullName evidence="4">Methyltransferase domain-containing protein</fullName>
    </recommendedName>
</protein>
<proteinExistence type="predicted"/>
<feature type="coiled-coil region" evidence="1">
    <location>
        <begin position="447"/>
        <end position="544"/>
    </location>
</feature>
<dbReference type="InterPro" id="IPR029063">
    <property type="entry name" value="SAM-dependent_MTases_sf"/>
</dbReference>